<dbReference type="EMBL" id="SOBT01000009">
    <property type="protein sequence ID" value="TDU28661.1"/>
    <property type="molecule type" value="Genomic_DNA"/>
</dbReference>
<evidence type="ECO:0000256" key="1">
    <source>
        <dbReference type="ARBA" id="ARBA00009670"/>
    </source>
</evidence>
<accession>A0A4R7P5Y5</accession>
<dbReference type="PANTHER" id="PTHR43851:SF3">
    <property type="entry name" value="COENZYME Q8"/>
    <property type="match status" value="1"/>
</dbReference>
<protein>
    <submittedName>
        <fullName evidence="6">Putative unusual protein kinase regulating ubiquinone biosynthesis (AarF/ABC1/UbiB family)</fullName>
    </submittedName>
</protein>
<keyword evidence="6" id="KW-0418">Kinase</keyword>
<dbReference type="Proteomes" id="UP000295341">
    <property type="component" value="Unassembled WGS sequence"/>
</dbReference>
<keyword evidence="7" id="KW-1185">Reference proteome</keyword>
<dbReference type="CDD" id="cd13970">
    <property type="entry name" value="ABC1_ADCK3"/>
    <property type="match status" value="1"/>
</dbReference>
<evidence type="ECO:0000256" key="2">
    <source>
        <dbReference type="ARBA" id="ARBA00022679"/>
    </source>
</evidence>
<feature type="domain" description="ABC1 atypical kinase-like" evidence="5">
    <location>
        <begin position="83"/>
        <end position="320"/>
    </location>
</feature>
<evidence type="ECO:0000259" key="5">
    <source>
        <dbReference type="Pfam" id="PF03109"/>
    </source>
</evidence>
<dbReference type="GO" id="GO:0005524">
    <property type="term" value="F:ATP binding"/>
    <property type="evidence" value="ECO:0007669"/>
    <property type="project" value="UniProtKB-KW"/>
</dbReference>
<evidence type="ECO:0000256" key="4">
    <source>
        <dbReference type="ARBA" id="ARBA00022840"/>
    </source>
</evidence>
<name>A0A4R7P5Y5_9GAMM</name>
<dbReference type="GO" id="GO:0006744">
    <property type="term" value="P:ubiquinone biosynthetic process"/>
    <property type="evidence" value="ECO:0007669"/>
    <property type="project" value="TreeGrafter"/>
</dbReference>
<proteinExistence type="inferred from homology"/>
<evidence type="ECO:0000313" key="7">
    <source>
        <dbReference type="Proteomes" id="UP000295341"/>
    </source>
</evidence>
<dbReference type="AlphaFoldDB" id="A0A4R7P5Y5"/>
<gene>
    <name evidence="6" type="ORF">DFR24_3036</name>
</gene>
<dbReference type="OrthoDB" id="9795390at2"/>
<dbReference type="InterPro" id="IPR004147">
    <property type="entry name" value="ABC1_dom"/>
</dbReference>
<dbReference type="SUPFAM" id="SSF56112">
    <property type="entry name" value="Protein kinase-like (PK-like)"/>
    <property type="match status" value="1"/>
</dbReference>
<keyword evidence="6" id="KW-0830">Ubiquinone</keyword>
<keyword evidence="2" id="KW-0808">Transferase</keyword>
<organism evidence="6 7">
    <name type="scientific">Panacagrimonas perspica</name>
    <dbReference type="NCBI Taxonomy" id="381431"/>
    <lineage>
        <taxon>Bacteria</taxon>
        <taxon>Pseudomonadati</taxon>
        <taxon>Pseudomonadota</taxon>
        <taxon>Gammaproteobacteria</taxon>
        <taxon>Nevskiales</taxon>
        <taxon>Nevskiaceae</taxon>
        <taxon>Panacagrimonas</taxon>
    </lineage>
</organism>
<reference evidence="6 7" key="1">
    <citation type="submission" date="2019-03" db="EMBL/GenBank/DDBJ databases">
        <title>Genomic Encyclopedia of Type Strains, Phase IV (KMG-IV): sequencing the most valuable type-strain genomes for metagenomic binning, comparative biology and taxonomic classification.</title>
        <authorList>
            <person name="Goeker M."/>
        </authorList>
    </citation>
    <scope>NUCLEOTIDE SEQUENCE [LARGE SCALE GENOMIC DNA]</scope>
    <source>
        <strain evidence="6 7">DSM 26377</strain>
    </source>
</reference>
<evidence type="ECO:0000313" key="6">
    <source>
        <dbReference type="EMBL" id="TDU28661.1"/>
    </source>
</evidence>
<dbReference type="InterPro" id="IPR051409">
    <property type="entry name" value="Atypical_kinase_ADCK"/>
</dbReference>
<dbReference type="Pfam" id="PF03109">
    <property type="entry name" value="ABC1"/>
    <property type="match status" value="1"/>
</dbReference>
<sequence length="429" mass="47509">MDSSPTRRTARLLGVGARTLGRSLLKRLPGGDAAQRKVDYWTDVGRDWAQTLGEMRGAAMKLGQLASQYADVLPPQLAEQLKKLQNAAEPIPFAKVEAALAERWSAEQRAQVAHIEPKALASASIGQVHRARLADGRDVVVKVRYPGVERAVDADLTQLRRLIGMSKLLPVDDSAMDKLMGEVRARFRDETDYGTELVHLRLLRADAALPGIVYPEPLESLCGPGVLVLSEEPGVSLEMARTWSQQRRDALALTLCRWLAHQLFVAHAVHADPHPGNFAFREETGEIVVYDFGCVKRVPPAVVADVREIIDAFSERNWPRTHAALDRLGGLADKTPLKLIEPLYRDIERLMTQPLANPDGFDFSDPAFIPALRDNARAHLGLTFKFKPVTDMVFVLRAVSGLYWLMRGLGARVDLNAVLAEHGLTLRRP</sequence>
<dbReference type="InterPro" id="IPR034646">
    <property type="entry name" value="ADCK3_dom"/>
</dbReference>
<keyword evidence="4" id="KW-0067">ATP-binding</keyword>
<comment type="caution">
    <text evidence="6">The sequence shown here is derived from an EMBL/GenBank/DDBJ whole genome shotgun (WGS) entry which is preliminary data.</text>
</comment>
<dbReference type="GO" id="GO:0016301">
    <property type="term" value="F:kinase activity"/>
    <property type="evidence" value="ECO:0007669"/>
    <property type="project" value="UniProtKB-KW"/>
</dbReference>
<dbReference type="InterPro" id="IPR011009">
    <property type="entry name" value="Kinase-like_dom_sf"/>
</dbReference>
<keyword evidence="3" id="KW-0547">Nucleotide-binding</keyword>
<dbReference type="RefSeq" id="WP_133882192.1">
    <property type="nucleotide sequence ID" value="NZ_MWIN01000002.1"/>
</dbReference>
<evidence type="ECO:0000256" key="3">
    <source>
        <dbReference type="ARBA" id="ARBA00022741"/>
    </source>
</evidence>
<dbReference type="PANTHER" id="PTHR43851">
    <property type="match status" value="1"/>
</dbReference>
<comment type="similarity">
    <text evidence="1">Belongs to the protein kinase superfamily. ADCK protein kinase family.</text>
</comment>